<keyword evidence="5" id="KW-0788">Thiol protease</keyword>
<accession>A0A9R1CXI5</accession>
<evidence type="ECO:0000256" key="6">
    <source>
        <dbReference type="PIRSR" id="PIRSR600200-1"/>
    </source>
</evidence>
<dbReference type="InterPro" id="IPR026906">
    <property type="entry name" value="LRR_5"/>
</dbReference>
<dbReference type="Gene3D" id="3.80.10.10">
    <property type="entry name" value="Ribonuclease Inhibitor"/>
    <property type="match status" value="1"/>
</dbReference>
<keyword evidence="2" id="KW-0645">Protease</keyword>
<dbReference type="InterPro" id="IPR038765">
    <property type="entry name" value="Papain-like_cys_pep_sf"/>
</dbReference>
<feature type="active site" description="Proton acceptor" evidence="6">
    <location>
        <position position="294"/>
    </location>
</feature>
<evidence type="ECO:0000259" key="8">
    <source>
        <dbReference type="Pfam" id="PF18676"/>
    </source>
</evidence>
<sequence length="826" mass="89282">MLQAAQHQFAAMYRSYGKKAPAMKPDLLREDSTFRIYGYAGGQFVVVSADDLMPEVLGYSDNGAAVSNGKNPNFEWWLSAVREATREAIRTNTPRTTTAPDPSKYKTDVAALVTSNWGQDTPYNDLCPDAPYSNSWYGTGTARAVTGCVATAMAQILYYHKAPAHGVGTHSVGVPFDYPTATYTFDFGNATFDWDNMLDNYTQGNYNSTEANAVATLMYACGIASDMQYAPDGSGTYTENASDGLKRNFGLSEDVHVEDRSKYSEADWMNLVYNEVDAGRPILYTGVSGYDGGHAFVLDGYNNTGKVHINWGWDGSDNGMYDIATLAVESYSFSSYQDMCIGISAEREALAGDTVTVDKAGMLNDMFPTDSVRASLGVLKVSGDINSSDLAVLRYMCGVDAKGNATKGRLNTLDLSDARIVSGGNPYLYEGDKRYTTDDNSLPERAFYGARRLSKLYLPKGIKHVGDGALAVGGLREVKLLPAADADFFIKDDVLYSKEDSSDLIAVMPSKTGYLTLPLGTRTIHPYAMANVRGLAGLRVSSTVENIGEYAFANMAGLSELRMYSKEPPLTGDKAVSGLNFANCKLYVPAGSKTRYANHSQWGQFKSSSSSYDNIVEFGTRVKARNAFKIYGDPAPRLGYKIEGDAVHGDPEVSTDVNELTPVGRYPIHVSRGTIREQEGVEYADGYCIVAPDTLFASVGDYTRDANAADPEFKITIKGFDNGENESVIEEMPVATTTATATSPAGEYPIVLSGGKAANYFFQFTNGTLTVTGVVDGIYAVRLAANGKPFDIYSVSGQLVRHNATSAEGLQPGLYIVNGKKIVVGQ</sequence>
<name>A0A9R1CXI5_9BACT</name>
<comment type="similarity">
    <text evidence="1">Belongs to the peptidase C10 family.</text>
</comment>
<dbReference type="Pfam" id="PF13734">
    <property type="entry name" value="Inhibitor_I69"/>
    <property type="match status" value="1"/>
</dbReference>
<feature type="domain" description="MBG" evidence="8">
    <location>
        <begin position="706"/>
        <end position="770"/>
    </location>
</feature>
<comment type="caution">
    <text evidence="9">The sequence shown here is derived from an EMBL/GenBank/DDBJ whole genome shotgun (WGS) entry which is preliminary data.</text>
</comment>
<dbReference type="InterPro" id="IPR025896">
    <property type="entry name" value="Spi_Prtas-inh"/>
</dbReference>
<dbReference type="InterPro" id="IPR041286">
    <property type="entry name" value="MBG_2"/>
</dbReference>
<gene>
    <name evidence="9" type="ORF">PRLR5076_09610</name>
</gene>
<evidence type="ECO:0000313" key="10">
    <source>
        <dbReference type="Proteomes" id="UP000825483"/>
    </source>
</evidence>
<keyword evidence="4" id="KW-0378">Hydrolase</keyword>
<dbReference type="Proteomes" id="UP000825483">
    <property type="component" value="Unassembled WGS sequence"/>
</dbReference>
<reference evidence="9" key="1">
    <citation type="journal article" date="2022" name="Int. J. Syst. Evol. Microbiol.">
        <title>Prevotella lacticifex sp. nov., isolated from the rumen of cows.</title>
        <authorList>
            <person name="Shinkai T."/>
            <person name="Ikeyama N."/>
            <person name="Kumagai M."/>
            <person name="Ohmori H."/>
            <person name="Sakamoto M."/>
            <person name="Ohkuma M."/>
            <person name="Mitsumori M."/>
        </authorList>
    </citation>
    <scope>NUCLEOTIDE SEQUENCE</scope>
    <source>
        <strain evidence="9">R5076</strain>
    </source>
</reference>
<dbReference type="PRINTS" id="PR00797">
    <property type="entry name" value="STREPTOPAIN"/>
</dbReference>
<feature type="active site" description="Nucleophile" evidence="6">
    <location>
        <position position="148"/>
    </location>
</feature>
<evidence type="ECO:0008006" key="11">
    <source>
        <dbReference type="Google" id="ProtNLM"/>
    </source>
</evidence>
<evidence type="ECO:0000256" key="1">
    <source>
        <dbReference type="ARBA" id="ARBA00009693"/>
    </source>
</evidence>
<feature type="domain" description="Spi protease inhibitor" evidence="7">
    <location>
        <begin position="33"/>
        <end position="83"/>
    </location>
</feature>
<evidence type="ECO:0000259" key="7">
    <source>
        <dbReference type="Pfam" id="PF13734"/>
    </source>
</evidence>
<dbReference type="Gene3D" id="3.40.50.12480">
    <property type="match status" value="1"/>
</dbReference>
<dbReference type="GO" id="GO:0006508">
    <property type="term" value="P:proteolysis"/>
    <property type="evidence" value="ECO:0007669"/>
    <property type="project" value="UniProtKB-KW"/>
</dbReference>
<keyword evidence="10" id="KW-1185">Reference proteome</keyword>
<proteinExistence type="inferred from homology"/>
<dbReference type="AlphaFoldDB" id="A0A9R1CXI5"/>
<dbReference type="Pfam" id="PF01640">
    <property type="entry name" value="Peptidase_C10"/>
    <property type="match status" value="1"/>
</dbReference>
<dbReference type="InterPro" id="IPR000200">
    <property type="entry name" value="Peptidase_C10"/>
</dbReference>
<organism evidence="9 10">
    <name type="scientific">Prevotella lacticifex</name>
    <dbReference type="NCBI Taxonomy" id="2854755"/>
    <lineage>
        <taxon>Bacteria</taxon>
        <taxon>Pseudomonadati</taxon>
        <taxon>Bacteroidota</taxon>
        <taxon>Bacteroidia</taxon>
        <taxon>Bacteroidales</taxon>
        <taxon>Prevotellaceae</taxon>
        <taxon>Prevotella</taxon>
    </lineage>
</organism>
<dbReference type="InterPro" id="IPR044934">
    <property type="entry name" value="Streptopain_sf"/>
</dbReference>
<evidence type="ECO:0000256" key="4">
    <source>
        <dbReference type="ARBA" id="ARBA00022801"/>
    </source>
</evidence>
<evidence type="ECO:0000256" key="3">
    <source>
        <dbReference type="ARBA" id="ARBA00022729"/>
    </source>
</evidence>
<keyword evidence="3" id="KW-0732">Signal</keyword>
<dbReference type="InterPro" id="IPR032675">
    <property type="entry name" value="LRR_dom_sf"/>
</dbReference>
<dbReference type="GO" id="GO:0008234">
    <property type="term" value="F:cysteine-type peptidase activity"/>
    <property type="evidence" value="ECO:0007669"/>
    <property type="project" value="UniProtKB-KW"/>
</dbReference>
<evidence type="ECO:0000256" key="2">
    <source>
        <dbReference type="ARBA" id="ARBA00022670"/>
    </source>
</evidence>
<evidence type="ECO:0000256" key="5">
    <source>
        <dbReference type="ARBA" id="ARBA00022807"/>
    </source>
</evidence>
<dbReference type="EMBL" id="BPUB01000001">
    <property type="protein sequence ID" value="GJG58110.1"/>
    <property type="molecule type" value="Genomic_DNA"/>
</dbReference>
<evidence type="ECO:0000313" key="9">
    <source>
        <dbReference type="EMBL" id="GJG58110.1"/>
    </source>
</evidence>
<dbReference type="SUPFAM" id="SSF54001">
    <property type="entry name" value="Cysteine proteinases"/>
    <property type="match status" value="1"/>
</dbReference>
<dbReference type="Pfam" id="PF13306">
    <property type="entry name" value="LRR_5"/>
    <property type="match status" value="1"/>
</dbReference>
<protein>
    <recommendedName>
        <fullName evidence="11">Spi protease inhibitor domain-containing protein</fullName>
    </recommendedName>
</protein>
<dbReference type="Gene3D" id="3.90.70.50">
    <property type="entry name" value="Peptidase C10, streptopain"/>
    <property type="match status" value="1"/>
</dbReference>
<dbReference type="Pfam" id="PF18676">
    <property type="entry name" value="MBG_2"/>
    <property type="match status" value="1"/>
</dbReference>